<dbReference type="InterPro" id="IPR052345">
    <property type="entry name" value="Rad_response_metalloprotease"/>
</dbReference>
<dbReference type="OrthoDB" id="581382at2"/>
<accession>A0A1S8THA8</accession>
<gene>
    <name evidence="2" type="ORF">CLPUN_25080</name>
</gene>
<dbReference type="PANTHER" id="PTHR43236">
    <property type="entry name" value="ANTITOXIN HIGA1"/>
    <property type="match status" value="1"/>
</dbReference>
<comment type="caution">
    <text evidence="2">The sequence shown here is derived from an EMBL/GenBank/DDBJ whole genome shotgun (WGS) entry which is preliminary data.</text>
</comment>
<dbReference type="InterPro" id="IPR010359">
    <property type="entry name" value="IrrE_HExxH"/>
</dbReference>
<dbReference type="EMBL" id="LZZM01000159">
    <property type="protein sequence ID" value="OOM76982.1"/>
    <property type="molecule type" value="Genomic_DNA"/>
</dbReference>
<feature type="domain" description="IrrE N-terminal-like" evidence="1">
    <location>
        <begin position="109"/>
        <end position="234"/>
    </location>
</feature>
<dbReference type="Gene3D" id="1.10.10.2910">
    <property type="match status" value="1"/>
</dbReference>
<dbReference type="STRING" id="29367.CLPUN_25080"/>
<dbReference type="Pfam" id="PF06114">
    <property type="entry name" value="Peptidase_M78"/>
    <property type="match status" value="1"/>
</dbReference>
<proteinExistence type="predicted"/>
<dbReference type="AlphaFoldDB" id="A0A1S8THA8"/>
<sequence length="250" mass="29455">MKYKESIFPYRSKDELEKIAENHLEVYNSRLLTKPSEITITDFIERHLKLELKFLPISQDGEILGYMVFKPAKIIIYNMYNGKEKQYFNISEASVIVDSELSDNKKEIGRFRFTCAHEAAHWILHRDVFLQDLSNPVISDAEDILTDKYNEGYKDNIANDKRMEWQANYLGGALLMPKKTFLKEFLNMLVLLGITNKTYLYRDSQLCNINNYRCIINRITSVFNVSKEAARIRLLQLNLLKEHENIKYHI</sequence>
<dbReference type="PANTHER" id="PTHR43236:SF1">
    <property type="entry name" value="BLL7220 PROTEIN"/>
    <property type="match status" value="1"/>
</dbReference>
<name>A0A1S8THA8_9CLOT</name>
<evidence type="ECO:0000313" key="2">
    <source>
        <dbReference type="EMBL" id="OOM76982.1"/>
    </source>
</evidence>
<evidence type="ECO:0000259" key="1">
    <source>
        <dbReference type="Pfam" id="PF06114"/>
    </source>
</evidence>
<evidence type="ECO:0000313" key="3">
    <source>
        <dbReference type="Proteomes" id="UP000190890"/>
    </source>
</evidence>
<keyword evidence="3" id="KW-1185">Reference proteome</keyword>
<protein>
    <recommendedName>
        <fullName evidence="1">IrrE N-terminal-like domain-containing protein</fullName>
    </recommendedName>
</protein>
<organism evidence="2 3">
    <name type="scientific">Clostridium puniceum</name>
    <dbReference type="NCBI Taxonomy" id="29367"/>
    <lineage>
        <taxon>Bacteria</taxon>
        <taxon>Bacillati</taxon>
        <taxon>Bacillota</taxon>
        <taxon>Clostridia</taxon>
        <taxon>Eubacteriales</taxon>
        <taxon>Clostridiaceae</taxon>
        <taxon>Clostridium</taxon>
    </lineage>
</organism>
<dbReference type="Proteomes" id="UP000190890">
    <property type="component" value="Unassembled WGS sequence"/>
</dbReference>
<dbReference type="RefSeq" id="WP_077847634.1">
    <property type="nucleotide sequence ID" value="NZ_LZZM01000159.1"/>
</dbReference>
<reference evidence="2 3" key="1">
    <citation type="submission" date="2016-05" db="EMBL/GenBank/DDBJ databases">
        <title>Microbial solvent formation.</title>
        <authorList>
            <person name="Poehlein A."/>
            <person name="Montoya Solano J.D."/>
            <person name="Flitsch S."/>
            <person name="Krabben P."/>
            <person name="Duerre P."/>
            <person name="Daniel R."/>
        </authorList>
    </citation>
    <scope>NUCLEOTIDE SEQUENCE [LARGE SCALE GENOMIC DNA]</scope>
    <source>
        <strain evidence="2 3">DSM 2619</strain>
    </source>
</reference>